<name>A0AAD2JWL9_9AGAR</name>
<sequence>MSHITFSSHKSSLACVFADTSLVMPHAPLLPSFSSSLSYSVCWSDIGHTFPSSTALLCFSWLLAPRLCYTVCRHGIHSPLSLDRRSESPPSCGGHGSHGEGSNISI</sequence>
<evidence type="ECO:0000313" key="2">
    <source>
        <dbReference type="EMBL" id="CAK5265226.1"/>
    </source>
</evidence>
<organism evidence="2 3">
    <name type="scientific">Mycena citricolor</name>
    <dbReference type="NCBI Taxonomy" id="2018698"/>
    <lineage>
        <taxon>Eukaryota</taxon>
        <taxon>Fungi</taxon>
        <taxon>Dikarya</taxon>
        <taxon>Basidiomycota</taxon>
        <taxon>Agaricomycotina</taxon>
        <taxon>Agaricomycetes</taxon>
        <taxon>Agaricomycetidae</taxon>
        <taxon>Agaricales</taxon>
        <taxon>Marasmiineae</taxon>
        <taxon>Mycenaceae</taxon>
        <taxon>Mycena</taxon>
    </lineage>
</organism>
<evidence type="ECO:0000256" key="1">
    <source>
        <dbReference type="SAM" id="MobiDB-lite"/>
    </source>
</evidence>
<reference evidence="2" key="1">
    <citation type="submission" date="2023-11" db="EMBL/GenBank/DDBJ databases">
        <authorList>
            <person name="De Vega J J."/>
            <person name="De Vega J J."/>
        </authorList>
    </citation>
    <scope>NUCLEOTIDE SEQUENCE</scope>
</reference>
<accession>A0AAD2JWL9</accession>
<comment type="caution">
    <text evidence="2">The sequence shown here is derived from an EMBL/GenBank/DDBJ whole genome shotgun (WGS) entry which is preliminary data.</text>
</comment>
<dbReference type="EMBL" id="CAVNYO010000082">
    <property type="protein sequence ID" value="CAK5265226.1"/>
    <property type="molecule type" value="Genomic_DNA"/>
</dbReference>
<dbReference type="AlphaFoldDB" id="A0AAD2JWL9"/>
<keyword evidence="3" id="KW-1185">Reference proteome</keyword>
<gene>
    <name evidence="2" type="ORF">MYCIT1_LOCUS6023</name>
</gene>
<proteinExistence type="predicted"/>
<evidence type="ECO:0000313" key="3">
    <source>
        <dbReference type="Proteomes" id="UP001295794"/>
    </source>
</evidence>
<feature type="region of interest" description="Disordered" evidence="1">
    <location>
        <begin position="80"/>
        <end position="106"/>
    </location>
</feature>
<protein>
    <submittedName>
        <fullName evidence="2">Uncharacterized protein</fullName>
    </submittedName>
</protein>
<dbReference type="Proteomes" id="UP001295794">
    <property type="component" value="Unassembled WGS sequence"/>
</dbReference>